<feature type="transmembrane region" description="Helical" evidence="5">
    <location>
        <begin position="111"/>
        <end position="128"/>
    </location>
</feature>
<evidence type="ECO:0000256" key="1">
    <source>
        <dbReference type="ARBA" id="ARBA00004370"/>
    </source>
</evidence>
<dbReference type="SUPFAM" id="SSF161084">
    <property type="entry name" value="MAPEG domain-like"/>
    <property type="match status" value="1"/>
</dbReference>
<comment type="subcellular location">
    <subcellularLocation>
        <location evidence="1">Membrane</location>
    </subcellularLocation>
</comment>
<keyword evidence="3 5" id="KW-1133">Transmembrane helix</keyword>
<sequence>MTPELIALALIVLLHVVLVFLSQAAFNKDVGADVNASPRDDVPPLSKTTQRLRRALDNHTENIGIFIAAVVIVTLSGQASAFTAACGYVYVAARALYIPAYLYGWAPWRSLIYTVGLVATLAMIIAAVL</sequence>
<evidence type="ECO:0000313" key="6">
    <source>
        <dbReference type="EMBL" id="QOL82957.1"/>
    </source>
</evidence>
<dbReference type="PANTHER" id="PTHR35371:SF1">
    <property type="entry name" value="BLR7753 PROTEIN"/>
    <property type="match status" value="1"/>
</dbReference>
<evidence type="ECO:0000313" key="7">
    <source>
        <dbReference type="Proteomes" id="UP000594118"/>
    </source>
</evidence>
<name>A0A7L9WTA5_9RHOB</name>
<dbReference type="EMBL" id="CP045201">
    <property type="protein sequence ID" value="QOL82957.1"/>
    <property type="molecule type" value="Genomic_DNA"/>
</dbReference>
<evidence type="ECO:0000256" key="4">
    <source>
        <dbReference type="ARBA" id="ARBA00023136"/>
    </source>
</evidence>
<dbReference type="Pfam" id="PF01124">
    <property type="entry name" value="MAPEG"/>
    <property type="match status" value="1"/>
</dbReference>
<dbReference type="RefSeq" id="WP_193081367.1">
    <property type="nucleotide sequence ID" value="NZ_CP045201.1"/>
</dbReference>
<feature type="transmembrane region" description="Helical" evidence="5">
    <location>
        <begin position="63"/>
        <end position="91"/>
    </location>
</feature>
<dbReference type="AlphaFoldDB" id="A0A7L9WTA5"/>
<accession>A0A7L9WTA5</accession>
<dbReference type="Gene3D" id="1.20.120.550">
    <property type="entry name" value="Membrane associated eicosanoid/glutathione metabolism-like domain"/>
    <property type="match status" value="1"/>
</dbReference>
<dbReference type="PANTHER" id="PTHR35371">
    <property type="entry name" value="INNER MEMBRANE PROTEIN"/>
    <property type="match status" value="1"/>
</dbReference>
<gene>
    <name evidence="6" type="ORF">F3W81_20230</name>
</gene>
<dbReference type="Proteomes" id="UP000594118">
    <property type="component" value="Chromosome"/>
</dbReference>
<keyword evidence="4 5" id="KW-0472">Membrane</keyword>
<dbReference type="GO" id="GO:0016020">
    <property type="term" value="C:membrane"/>
    <property type="evidence" value="ECO:0007669"/>
    <property type="project" value="UniProtKB-SubCell"/>
</dbReference>
<proteinExistence type="predicted"/>
<keyword evidence="7" id="KW-1185">Reference proteome</keyword>
<organism evidence="6 7">
    <name type="scientific">Pseudooceanicola spongiae</name>
    <dbReference type="NCBI Taxonomy" id="2613965"/>
    <lineage>
        <taxon>Bacteria</taxon>
        <taxon>Pseudomonadati</taxon>
        <taxon>Pseudomonadota</taxon>
        <taxon>Alphaproteobacteria</taxon>
        <taxon>Rhodobacterales</taxon>
        <taxon>Paracoccaceae</taxon>
        <taxon>Pseudooceanicola</taxon>
    </lineage>
</organism>
<reference evidence="6 7" key="1">
    <citation type="submission" date="2019-10" db="EMBL/GenBank/DDBJ databases">
        <title>Pseudopuniceibacterium sp. HQ09 islated from Antarctica.</title>
        <authorList>
            <person name="Liao L."/>
            <person name="Su S."/>
            <person name="Chen B."/>
            <person name="Yu Y."/>
        </authorList>
    </citation>
    <scope>NUCLEOTIDE SEQUENCE [LARGE SCALE GENOMIC DNA]</scope>
    <source>
        <strain evidence="6 7">HQ09</strain>
    </source>
</reference>
<evidence type="ECO:0000256" key="3">
    <source>
        <dbReference type="ARBA" id="ARBA00022989"/>
    </source>
</evidence>
<dbReference type="InterPro" id="IPR023352">
    <property type="entry name" value="MAPEG-like_dom_sf"/>
</dbReference>
<keyword evidence="2 5" id="KW-0812">Transmembrane</keyword>
<dbReference type="InterPro" id="IPR001129">
    <property type="entry name" value="Membr-assoc_MAPEG"/>
</dbReference>
<evidence type="ECO:0000256" key="5">
    <source>
        <dbReference type="SAM" id="Phobius"/>
    </source>
</evidence>
<protein>
    <submittedName>
        <fullName evidence="6">MAPEG family protein</fullName>
    </submittedName>
</protein>
<dbReference type="KEGG" id="pshq:F3W81_20230"/>
<evidence type="ECO:0000256" key="2">
    <source>
        <dbReference type="ARBA" id="ARBA00022692"/>
    </source>
</evidence>